<evidence type="ECO:0000313" key="2">
    <source>
        <dbReference type="EMBL" id="KAL0162729.1"/>
    </source>
</evidence>
<protein>
    <submittedName>
        <fullName evidence="2">Uncharacterized protein</fullName>
    </submittedName>
</protein>
<comment type="caution">
    <text evidence="2">The sequence shown here is derived from an EMBL/GenBank/DDBJ whole genome shotgun (WGS) entry which is preliminary data.</text>
</comment>
<feature type="non-terminal residue" evidence="2">
    <location>
        <position position="50"/>
    </location>
</feature>
<dbReference type="AlphaFoldDB" id="A0ABD0NLU5"/>
<name>A0ABD0NLU5_CIRMR</name>
<feature type="region of interest" description="Disordered" evidence="1">
    <location>
        <begin position="26"/>
        <end position="50"/>
    </location>
</feature>
<keyword evidence="3" id="KW-1185">Reference proteome</keyword>
<reference evidence="2 3" key="1">
    <citation type="submission" date="2024-05" db="EMBL/GenBank/DDBJ databases">
        <title>Genome sequencing and assembly of Indian major carp, Cirrhinus mrigala (Hamilton, 1822).</title>
        <authorList>
            <person name="Mohindra V."/>
            <person name="Chowdhury L.M."/>
            <person name="Lal K."/>
            <person name="Jena J.K."/>
        </authorList>
    </citation>
    <scope>NUCLEOTIDE SEQUENCE [LARGE SCALE GENOMIC DNA]</scope>
    <source>
        <strain evidence="2">CM1030</strain>
        <tissue evidence="2">Blood</tissue>
    </source>
</reference>
<evidence type="ECO:0000313" key="3">
    <source>
        <dbReference type="Proteomes" id="UP001529510"/>
    </source>
</evidence>
<organism evidence="2 3">
    <name type="scientific">Cirrhinus mrigala</name>
    <name type="common">Mrigala</name>
    <dbReference type="NCBI Taxonomy" id="683832"/>
    <lineage>
        <taxon>Eukaryota</taxon>
        <taxon>Metazoa</taxon>
        <taxon>Chordata</taxon>
        <taxon>Craniata</taxon>
        <taxon>Vertebrata</taxon>
        <taxon>Euteleostomi</taxon>
        <taxon>Actinopterygii</taxon>
        <taxon>Neopterygii</taxon>
        <taxon>Teleostei</taxon>
        <taxon>Ostariophysi</taxon>
        <taxon>Cypriniformes</taxon>
        <taxon>Cyprinidae</taxon>
        <taxon>Labeoninae</taxon>
        <taxon>Labeonini</taxon>
        <taxon>Cirrhinus</taxon>
    </lineage>
</organism>
<accession>A0ABD0NLU5</accession>
<sequence>TSSFVDCTPSPNKMLTENPLTAFMKQEQGDEASCSSIKEEPSEDDTDAPT</sequence>
<gene>
    <name evidence="2" type="ORF">M9458_042125</name>
</gene>
<feature type="compositionally biased region" description="Acidic residues" evidence="1">
    <location>
        <begin position="41"/>
        <end position="50"/>
    </location>
</feature>
<evidence type="ECO:0000256" key="1">
    <source>
        <dbReference type="SAM" id="MobiDB-lite"/>
    </source>
</evidence>
<feature type="non-terminal residue" evidence="2">
    <location>
        <position position="1"/>
    </location>
</feature>
<dbReference type="Proteomes" id="UP001529510">
    <property type="component" value="Unassembled WGS sequence"/>
</dbReference>
<dbReference type="EMBL" id="JAMKFB020000021">
    <property type="protein sequence ID" value="KAL0162729.1"/>
    <property type="molecule type" value="Genomic_DNA"/>
</dbReference>
<proteinExistence type="predicted"/>